<feature type="compositionally biased region" description="Basic and acidic residues" evidence="1">
    <location>
        <begin position="308"/>
        <end position="323"/>
    </location>
</feature>
<protein>
    <recommendedName>
        <fullName evidence="4">SURP motif domain-containing protein</fullName>
    </recommendedName>
</protein>
<reference evidence="3" key="1">
    <citation type="submission" date="2015-01" db="EMBL/GenBank/DDBJ databases">
        <title>The Genome Sequence of Cryptococcus gattii MMRL2647.</title>
        <authorList>
            <consortium name="The Broad Institute Genomics Platform"/>
            <person name="Cuomo C."/>
            <person name="Litvintseva A."/>
            <person name="Chen Y."/>
            <person name="Heitman J."/>
            <person name="Sun S."/>
            <person name="Springer D."/>
            <person name="Dromer F."/>
            <person name="Young S."/>
            <person name="Zeng Q."/>
            <person name="Gargeya S."/>
            <person name="Abouelleil A."/>
            <person name="Alvarado L."/>
            <person name="Chapman S.B."/>
            <person name="Gainer-Dewar J."/>
            <person name="Goldberg J."/>
            <person name="Griggs A."/>
            <person name="Gujja S."/>
            <person name="Hansen M."/>
            <person name="Howarth C."/>
            <person name="Imamovic A."/>
            <person name="Larimer J."/>
            <person name="Murphy C."/>
            <person name="Naylor J."/>
            <person name="Pearson M."/>
            <person name="Priest M."/>
            <person name="Roberts A."/>
            <person name="Saif S."/>
            <person name="Shea T."/>
            <person name="Sykes S."/>
            <person name="Wortman J."/>
            <person name="Nusbaum C."/>
            <person name="Birren B."/>
        </authorList>
    </citation>
    <scope>NUCLEOTIDE SEQUENCE [LARGE SCALE GENOMIC DNA]</scope>
    <source>
        <strain evidence="3">IND107</strain>
    </source>
</reference>
<feature type="region of interest" description="Disordered" evidence="1">
    <location>
        <begin position="219"/>
        <end position="332"/>
    </location>
</feature>
<feature type="region of interest" description="Disordered" evidence="1">
    <location>
        <begin position="141"/>
        <end position="166"/>
    </location>
</feature>
<feature type="compositionally biased region" description="Acidic residues" evidence="1">
    <location>
        <begin position="245"/>
        <end position="264"/>
    </location>
</feature>
<evidence type="ECO:0008006" key="4">
    <source>
        <dbReference type="Google" id="ProtNLM"/>
    </source>
</evidence>
<dbReference type="EMBL" id="ATAM02000004">
    <property type="protein sequence ID" value="KAL0250581.1"/>
    <property type="molecule type" value="Genomic_DNA"/>
</dbReference>
<dbReference type="Proteomes" id="UP000054399">
    <property type="component" value="Unassembled WGS sequence"/>
</dbReference>
<proteinExistence type="predicted"/>
<evidence type="ECO:0000256" key="1">
    <source>
        <dbReference type="SAM" id="MobiDB-lite"/>
    </source>
</evidence>
<gene>
    <name evidence="2" type="ORF">I308_102764</name>
</gene>
<sequence>MSRPSKRPPAARPPQQQYPPTAYIHSYEASLTYPESGSQTETGGLIKYAGEVQGGCEIWANRHDIIHLLPSLPNPSSLVPPPSPTLSSISSSSSSSWSLPSDIEETWYLSDPEEIEAYKNEKKKKWIEALRQERLREREREDLEAGKVEKAGHTDGRWDPDEEPSTQISTLMSHTATCIFSSPNPSLLEMRILTHHSTDERFAFLRGRWKNAWEKVKGDIKGEKESNRRLEEKQRGLGGLGGYESDSEASEEGEEPPVPPEDDSIPPPPPEIDDRAPPPPPVEESESGGSFPPPPPLQPSTEGDDQEEEKRRQRRLRVEEWKKQRASGSEVS</sequence>
<evidence type="ECO:0000313" key="2">
    <source>
        <dbReference type="EMBL" id="KAL0250581.1"/>
    </source>
</evidence>
<name>A0ABR3BUG3_9TREE</name>
<organism evidence="2 3">
    <name type="scientific">Cryptococcus tetragattii IND107</name>
    <dbReference type="NCBI Taxonomy" id="1296105"/>
    <lineage>
        <taxon>Eukaryota</taxon>
        <taxon>Fungi</taxon>
        <taxon>Dikarya</taxon>
        <taxon>Basidiomycota</taxon>
        <taxon>Agaricomycotina</taxon>
        <taxon>Tremellomycetes</taxon>
        <taxon>Tremellales</taxon>
        <taxon>Cryptococcaceae</taxon>
        <taxon>Cryptococcus</taxon>
        <taxon>Cryptococcus gattii species complex</taxon>
    </lineage>
</organism>
<feature type="compositionally biased region" description="Basic and acidic residues" evidence="1">
    <location>
        <begin position="141"/>
        <end position="159"/>
    </location>
</feature>
<feature type="compositionally biased region" description="Basic and acidic residues" evidence="1">
    <location>
        <begin position="219"/>
        <end position="235"/>
    </location>
</feature>
<accession>A0ABR3BUG3</accession>
<evidence type="ECO:0000313" key="3">
    <source>
        <dbReference type="Proteomes" id="UP000054399"/>
    </source>
</evidence>
<feature type="region of interest" description="Disordered" evidence="1">
    <location>
        <begin position="1"/>
        <end position="21"/>
    </location>
</feature>
<feature type="region of interest" description="Disordered" evidence="1">
    <location>
        <begin position="76"/>
        <end position="98"/>
    </location>
</feature>
<dbReference type="GeneID" id="91989620"/>
<comment type="caution">
    <text evidence="2">The sequence shown here is derived from an EMBL/GenBank/DDBJ whole genome shotgun (WGS) entry which is preliminary data.</text>
</comment>
<keyword evidence="3" id="KW-1185">Reference proteome</keyword>
<dbReference type="RefSeq" id="XP_066614768.1">
    <property type="nucleotide sequence ID" value="XM_066757299.1"/>
</dbReference>
<reference evidence="2 3" key="2">
    <citation type="submission" date="2024-01" db="EMBL/GenBank/DDBJ databases">
        <title>Comparative genomics of Cryptococcus and Kwoniella reveals pathogenesis evolution and contrasting modes of karyotype evolution via chromosome fusion or intercentromeric recombination.</title>
        <authorList>
            <person name="Coelho M.A."/>
            <person name="David-Palma M."/>
            <person name="Shea T."/>
            <person name="Bowers K."/>
            <person name="Mcginley-Smith S."/>
            <person name="Mohammad A.W."/>
            <person name="Gnirke A."/>
            <person name="Yurkov A.M."/>
            <person name="Nowrousian M."/>
            <person name="Sun S."/>
            <person name="Cuomo C.A."/>
            <person name="Heitman J."/>
        </authorList>
    </citation>
    <scope>NUCLEOTIDE SEQUENCE [LARGE SCALE GENOMIC DNA]</scope>
    <source>
        <strain evidence="2 3">IND107</strain>
    </source>
</reference>
<feature type="compositionally biased region" description="Low complexity" evidence="1">
    <location>
        <begin position="85"/>
        <end position="98"/>
    </location>
</feature>